<comment type="caution">
    <text evidence="1">The sequence shown here is derived from an EMBL/GenBank/DDBJ whole genome shotgun (WGS) entry which is preliminary data.</text>
</comment>
<reference evidence="1 2" key="1">
    <citation type="submission" date="2022-01" db="EMBL/GenBank/DDBJ databases">
        <authorList>
            <person name="Xiong W."/>
            <person name="Schranz E."/>
        </authorList>
    </citation>
    <scope>NUCLEOTIDE SEQUENCE [LARGE SCALE GENOMIC DNA]</scope>
</reference>
<accession>A0AAU9PH14</accession>
<evidence type="ECO:0000313" key="1">
    <source>
        <dbReference type="EMBL" id="CAH1449218.1"/>
    </source>
</evidence>
<sequence>MKLKSVSSSISTQISSNNRICISSCHEVSRLTIPVHEVSWFQNQLFFRLVLLPCLTPIPEAITDISFSADYPTTLLSTSQSIICSFTGIPLIDIPLIHFCFYLCINL</sequence>
<organism evidence="1 2">
    <name type="scientific">Lactuca virosa</name>
    <dbReference type="NCBI Taxonomy" id="75947"/>
    <lineage>
        <taxon>Eukaryota</taxon>
        <taxon>Viridiplantae</taxon>
        <taxon>Streptophyta</taxon>
        <taxon>Embryophyta</taxon>
        <taxon>Tracheophyta</taxon>
        <taxon>Spermatophyta</taxon>
        <taxon>Magnoliopsida</taxon>
        <taxon>eudicotyledons</taxon>
        <taxon>Gunneridae</taxon>
        <taxon>Pentapetalae</taxon>
        <taxon>asterids</taxon>
        <taxon>campanulids</taxon>
        <taxon>Asterales</taxon>
        <taxon>Asteraceae</taxon>
        <taxon>Cichorioideae</taxon>
        <taxon>Cichorieae</taxon>
        <taxon>Lactucinae</taxon>
        <taxon>Lactuca</taxon>
    </lineage>
</organism>
<dbReference type="Proteomes" id="UP001157418">
    <property type="component" value="Unassembled WGS sequence"/>
</dbReference>
<dbReference type="AlphaFoldDB" id="A0AAU9PH14"/>
<evidence type="ECO:0008006" key="3">
    <source>
        <dbReference type="Google" id="ProtNLM"/>
    </source>
</evidence>
<name>A0AAU9PH14_9ASTR</name>
<dbReference type="EMBL" id="CAKMRJ010005634">
    <property type="protein sequence ID" value="CAH1449218.1"/>
    <property type="molecule type" value="Genomic_DNA"/>
</dbReference>
<gene>
    <name evidence="1" type="ORF">LVIROSA_LOCUS34712</name>
</gene>
<protein>
    <recommendedName>
        <fullName evidence="3">Ig-like domain-containing protein</fullName>
    </recommendedName>
</protein>
<evidence type="ECO:0000313" key="2">
    <source>
        <dbReference type="Proteomes" id="UP001157418"/>
    </source>
</evidence>
<proteinExistence type="predicted"/>
<keyword evidence="2" id="KW-1185">Reference proteome</keyword>